<protein>
    <submittedName>
        <fullName evidence="5">Carboxylesterase</fullName>
        <ecNumber evidence="5">3.1.1.1</ecNumber>
    </submittedName>
</protein>
<feature type="domain" description="AB hydrolase-1" evidence="4">
    <location>
        <begin position="7"/>
        <end position="224"/>
    </location>
</feature>
<sequence length="238" mass="25208">MTAPGALLLHGFTSTTASMEPVAEGLKEAGFDVEMPLLPGHGSRWEDLAATRAEEIIEAADAAHRRLAARCTTVIPVGLSMGGALALRSAAVHRSPSAVVINPGLRLSPGTAAGARLLARLKPTIGSIAGDIAKPGVTEEAYARTPLRAVAELSRVFSLCRGQLPQLAAQRTQVLLLRSAVDHVVGSASATLLKRALGEQAQGGQVQEVILRRSRHVATLDYDAELLLRRTTQFLRRH</sequence>
<organism evidence="5 6">
    <name type="scientific">Garicola koreensis</name>
    <dbReference type="NCBI Taxonomy" id="1262554"/>
    <lineage>
        <taxon>Bacteria</taxon>
        <taxon>Bacillati</taxon>
        <taxon>Actinomycetota</taxon>
        <taxon>Actinomycetes</taxon>
        <taxon>Micrococcales</taxon>
        <taxon>Micrococcaceae</taxon>
        <taxon>Garicola</taxon>
    </lineage>
</organism>
<dbReference type="RefSeq" id="WP_183357736.1">
    <property type="nucleotide sequence ID" value="NZ_BAABKR010000001.1"/>
</dbReference>
<dbReference type="SUPFAM" id="SSF53474">
    <property type="entry name" value="alpha/beta-Hydrolases"/>
    <property type="match status" value="1"/>
</dbReference>
<feature type="active site" description="Charge relay system" evidence="1">
    <location>
        <position position="182"/>
    </location>
</feature>
<feature type="active site" description="Charge relay system" evidence="1">
    <location>
        <position position="216"/>
    </location>
</feature>
<accession>A0A7W5XKW7</accession>
<feature type="active site" description="Nucleophile" evidence="1">
    <location>
        <position position="80"/>
    </location>
</feature>
<feature type="binding site" evidence="2">
    <location>
        <position position="81"/>
    </location>
    <ligand>
        <name>substrate</name>
    </ligand>
</feature>
<dbReference type="Pfam" id="PF12697">
    <property type="entry name" value="Abhydrolase_6"/>
    <property type="match status" value="1"/>
</dbReference>
<evidence type="ECO:0000256" key="2">
    <source>
        <dbReference type="PIRSR" id="PIRSR017388-2"/>
    </source>
</evidence>
<feature type="site" description="Important for substrate specificity" evidence="3">
    <location>
        <position position="128"/>
    </location>
</feature>
<dbReference type="Gene3D" id="3.40.50.1820">
    <property type="entry name" value="alpha/beta hydrolase"/>
    <property type="match status" value="1"/>
</dbReference>
<evidence type="ECO:0000313" key="6">
    <source>
        <dbReference type="Proteomes" id="UP000547528"/>
    </source>
</evidence>
<evidence type="ECO:0000256" key="3">
    <source>
        <dbReference type="PIRSR" id="PIRSR017388-3"/>
    </source>
</evidence>
<dbReference type="InterPro" id="IPR012354">
    <property type="entry name" value="Esterase_lipase"/>
</dbReference>
<dbReference type="Proteomes" id="UP000547528">
    <property type="component" value="Unassembled WGS sequence"/>
</dbReference>
<evidence type="ECO:0000313" key="5">
    <source>
        <dbReference type="EMBL" id="MBB3667415.1"/>
    </source>
</evidence>
<gene>
    <name evidence="5" type="ORF">FHX47_001008</name>
</gene>
<dbReference type="PIRSF" id="PIRSF017388">
    <property type="entry name" value="Esterase_lipase"/>
    <property type="match status" value="1"/>
</dbReference>
<dbReference type="EC" id="3.1.1.1" evidence="5"/>
<dbReference type="AlphaFoldDB" id="A0A7W5XKW7"/>
<name>A0A7W5XKW7_9MICC</name>
<proteinExistence type="predicted"/>
<feature type="binding site" evidence="2">
    <location>
        <position position="12"/>
    </location>
    <ligand>
        <name>substrate</name>
    </ligand>
</feature>
<dbReference type="EMBL" id="JACIBT010000001">
    <property type="protein sequence ID" value="MBB3667415.1"/>
    <property type="molecule type" value="Genomic_DNA"/>
</dbReference>
<keyword evidence="5" id="KW-0378">Hydrolase</keyword>
<dbReference type="InterPro" id="IPR000073">
    <property type="entry name" value="AB_hydrolase_1"/>
</dbReference>
<evidence type="ECO:0000256" key="1">
    <source>
        <dbReference type="PIRSR" id="PIRSR017388-1"/>
    </source>
</evidence>
<evidence type="ECO:0000259" key="4">
    <source>
        <dbReference type="Pfam" id="PF12697"/>
    </source>
</evidence>
<dbReference type="GO" id="GO:0106435">
    <property type="term" value="F:carboxylesterase activity"/>
    <property type="evidence" value="ECO:0007669"/>
    <property type="project" value="UniProtKB-EC"/>
</dbReference>
<comment type="caution">
    <text evidence="5">The sequence shown here is derived from an EMBL/GenBank/DDBJ whole genome shotgun (WGS) entry which is preliminary data.</text>
</comment>
<dbReference type="InterPro" id="IPR029058">
    <property type="entry name" value="AB_hydrolase_fold"/>
</dbReference>
<keyword evidence="6" id="KW-1185">Reference proteome</keyword>
<reference evidence="5 6" key="1">
    <citation type="submission" date="2020-08" db="EMBL/GenBank/DDBJ databases">
        <title>Sequencing the genomes of 1000 actinobacteria strains.</title>
        <authorList>
            <person name="Klenk H.-P."/>
        </authorList>
    </citation>
    <scope>NUCLEOTIDE SEQUENCE [LARGE SCALE GENOMIC DNA]</scope>
    <source>
        <strain evidence="5 6">DSM 28238</strain>
    </source>
</reference>